<gene>
    <name evidence="1" type="ORF">LCGC14_0769580</name>
</gene>
<reference evidence="1" key="1">
    <citation type="journal article" date="2015" name="Nature">
        <title>Complex archaea that bridge the gap between prokaryotes and eukaryotes.</title>
        <authorList>
            <person name="Spang A."/>
            <person name="Saw J.H."/>
            <person name="Jorgensen S.L."/>
            <person name="Zaremba-Niedzwiedzka K."/>
            <person name="Martijn J."/>
            <person name="Lind A.E."/>
            <person name="van Eijk R."/>
            <person name="Schleper C."/>
            <person name="Guy L."/>
            <person name="Ettema T.J."/>
        </authorList>
    </citation>
    <scope>NUCLEOTIDE SEQUENCE</scope>
</reference>
<name>A0A0F9SIU5_9ZZZZ</name>
<proteinExistence type="predicted"/>
<evidence type="ECO:0000313" key="1">
    <source>
        <dbReference type="EMBL" id="KKN36836.1"/>
    </source>
</evidence>
<accession>A0A0F9SIU5</accession>
<comment type="caution">
    <text evidence="1">The sequence shown here is derived from an EMBL/GenBank/DDBJ whole genome shotgun (WGS) entry which is preliminary data.</text>
</comment>
<protein>
    <submittedName>
        <fullName evidence="1">Uncharacterized protein</fullName>
    </submittedName>
</protein>
<sequence>MTNRCTDEIRFGQQPDHDWDDPIWGGWNNWERQYDLLNRQIRSRVCQPMLDWSTGYDERLWAGVTSVVYWATMEQTQ</sequence>
<dbReference type="AlphaFoldDB" id="A0A0F9SIU5"/>
<organism evidence="1">
    <name type="scientific">marine sediment metagenome</name>
    <dbReference type="NCBI Taxonomy" id="412755"/>
    <lineage>
        <taxon>unclassified sequences</taxon>
        <taxon>metagenomes</taxon>
        <taxon>ecological metagenomes</taxon>
    </lineage>
</organism>
<dbReference type="EMBL" id="LAZR01001939">
    <property type="protein sequence ID" value="KKN36836.1"/>
    <property type="molecule type" value="Genomic_DNA"/>
</dbReference>